<evidence type="ECO:0000313" key="13">
    <source>
        <dbReference type="EMBL" id="MFD2116446.1"/>
    </source>
</evidence>
<comment type="caution">
    <text evidence="9">Lacks conserved residue(s) required for the propagation of feature annotation.</text>
</comment>
<dbReference type="PANTHER" id="PTHR30081:SF1">
    <property type="entry name" value="PROTEIN TRANSLOCASE SUBUNIT SECD"/>
    <property type="match status" value="1"/>
</dbReference>
<comment type="subcellular location">
    <subcellularLocation>
        <location evidence="1 9">Cell membrane</location>
        <topology evidence="1 9">Multi-pass membrane protein</topology>
    </subcellularLocation>
</comment>
<feature type="domain" description="Protein translocase subunit SecDF P1" evidence="11">
    <location>
        <begin position="63"/>
        <end position="119"/>
    </location>
</feature>
<keyword evidence="6 9" id="KW-1133">Transmembrane helix</keyword>
<evidence type="ECO:0000259" key="12">
    <source>
        <dbReference type="Pfam" id="PF22599"/>
    </source>
</evidence>
<accession>A0ABW4YL31</accession>
<comment type="caution">
    <text evidence="13">The sequence shown here is derived from an EMBL/GenBank/DDBJ whole genome shotgun (WGS) entry which is preliminary data.</text>
</comment>
<feature type="domain" description="Protein export membrane protein SecD/SecF C-terminal" evidence="10">
    <location>
        <begin position="226"/>
        <end position="393"/>
    </location>
</feature>
<organism evidence="13 14">
    <name type="scientific">Paenibacillus yanchengensis</name>
    <dbReference type="NCBI Taxonomy" id="2035833"/>
    <lineage>
        <taxon>Bacteria</taxon>
        <taxon>Bacillati</taxon>
        <taxon>Bacillota</taxon>
        <taxon>Bacilli</taxon>
        <taxon>Bacillales</taxon>
        <taxon>Paenibacillaceae</taxon>
        <taxon>Paenibacillus</taxon>
    </lineage>
</organism>
<dbReference type="Pfam" id="PF02355">
    <property type="entry name" value="SecD_SecF_C"/>
    <property type="match status" value="1"/>
</dbReference>
<keyword evidence="5 9" id="KW-0653">Protein transport</keyword>
<dbReference type="HAMAP" id="MF_01463_B">
    <property type="entry name" value="SecD_B"/>
    <property type="match status" value="1"/>
</dbReference>
<feature type="domain" description="SecDF P1 head subdomain" evidence="12">
    <location>
        <begin position="121"/>
        <end position="220"/>
    </location>
</feature>
<dbReference type="EMBL" id="JBHUHO010000030">
    <property type="protein sequence ID" value="MFD2116446.1"/>
    <property type="molecule type" value="Genomic_DNA"/>
</dbReference>
<comment type="function">
    <text evidence="9">Part of the Sec protein translocase complex. Interacts with the SecYEG preprotein conducting channel. SecDF uses the proton motive force (PMF) to complete protein translocation after the ATP-dependent function of SecA.</text>
</comment>
<keyword evidence="8 9" id="KW-0472">Membrane</keyword>
<sequence>MNGKRFIAFLGIVVILFGVIAWTSPSLVKGVRLGLDLKGGFEVLYEAKTFEEGEEVTPALLKETQRSLEKRINSTGVAEPDITTEGTNRIRVKLAGVEDEEEVRQMLAKPVRLTFRGPDGKVELEGKDFKRGGANVVRNEMNQPIVSIELVDADKFQEITGRLAKMPQGQNYLAIYLDEEELSRPSVTQAIPGGSATITGQYTLTEATDLANLINLGALPLELTEIYTTSIGATLGMSSLNDTVKAGIWGSLLVLLFLVAIYRIPGIVASISVITYTWLLILVFNLLDVTLTLPGIAAFVLGIGMAVDANIITYERIKEEMRSGKSILSSLKAGSKNSLRTIMDANITSIIANIVIYYIGNGAIRGFALTMILSILVSILTNIFFSRFLITLIIRSNVFKKPTYYGVKESEIREL</sequence>
<evidence type="ECO:0000256" key="9">
    <source>
        <dbReference type="HAMAP-Rule" id="MF_01463"/>
    </source>
</evidence>
<comment type="subunit">
    <text evidence="9">Forms a complex with SecF. Part of the essential Sec protein translocation apparatus which comprises SecA, SecYEG and auxiliary proteins SecDF. Other proteins may also be involved.</text>
</comment>
<name>A0ABW4YL31_9BACL</name>
<reference evidence="14" key="1">
    <citation type="journal article" date="2019" name="Int. J. Syst. Evol. Microbiol.">
        <title>The Global Catalogue of Microorganisms (GCM) 10K type strain sequencing project: providing services to taxonomists for standard genome sequencing and annotation.</title>
        <authorList>
            <consortium name="The Broad Institute Genomics Platform"/>
            <consortium name="The Broad Institute Genome Sequencing Center for Infectious Disease"/>
            <person name="Wu L."/>
            <person name="Ma J."/>
        </authorList>
    </citation>
    <scope>NUCLEOTIDE SEQUENCE [LARGE SCALE GENOMIC DNA]</scope>
    <source>
        <strain evidence="14">GH52</strain>
    </source>
</reference>
<keyword evidence="4 9" id="KW-0812">Transmembrane</keyword>
<evidence type="ECO:0000256" key="7">
    <source>
        <dbReference type="ARBA" id="ARBA00023010"/>
    </source>
</evidence>
<dbReference type="InterPro" id="IPR054384">
    <property type="entry name" value="SecDF_P1_head"/>
</dbReference>
<dbReference type="RefSeq" id="WP_377772616.1">
    <property type="nucleotide sequence ID" value="NZ_JBHUHO010000030.1"/>
</dbReference>
<keyword evidence="2 9" id="KW-0813">Transport</keyword>
<dbReference type="Gene3D" id="3.30.70.3220">
    <property type="match status" value="1"/>
</dbReference>
<protein>
    <recommendedName>
        <fullName evidence="9">Protein translocase subunit SecD</fullName>
    </recommendedName>
</protein>
<evidence type="ECO:0000256" key="2">
    <source>
        <dbReference type="ARBA" id="ARBA00022448"/>
    </source>
</evidence>
<dbReference type="InterPro" id="IPR048634">
    <property type="entry name" value="SecD_SecF_C"/>
</dbReference>
<dbReference type="PANTHER" id="PTHR30081">
    <property type="entry name" value="PROTEIN-EXPORT MEMBRANE PROTEIN SEC"/>
    <property type="match status" value="1"/>
</dbReference>
<dbReference type="SUPFAM" id="SSF82866">
    <property type="entry name" value="Multidrug efflux transporter AcrB transmembrane domain"/>
    <property type="match status" value="1"/>
</dbReference>
<feature type="transmembrane region" description="Helical" evidence="9">
    <location>
        <begin position="293"/>
        <end position="312"/>
    </location>
</feature>
<evidence type="ECO:0000313" key="14">
    <source>
        <dbReference type="Proteomes" id="UP001597362"/>
    </source>
</evidence>
<keyword evidence="7 9" id="KW-0811">Translocation</keyword>
<keyword evidence="3 9" id="KW-1003">Cell membrane</keyword>
<dbReference type="Gene3D" id="1.20.1640.10">
    <property type="entry name" value="Multidrug efflux transporter AcrB transmembrane domain"/>
    <property type="match status" value="1"/>
</dbReference>
<gene>
    <name evidence="9 13" type="primary">secD</name>
    <name evidence="13" type="ORF">ACFSJH_12005</name>
</gene>
<dbReference type="InterPro" id="IPR022813">
    <property type="entry name" value="SecD/SecF_arch_bac"/>
</dbReference>
<feature type="transmembrane region" description="Helical" evidence="9">
    <location>
        <begin position="341"/>
        <end position="360"/>
    </location>
</feature>
<dbReference type="Pfam" id="PF22599">
    <property type="entry name" value="SecDF_P1_head"/>
    <property type="match status" value="1"/>
</dbReference>
<evidence type="ECO:0000259" key="11">
    <source>
        <dbReference type="Pfam" id="PF21760"/>
    </source>
</evidence>
<dbReference type="Pfam" id="PF21760">
    <property type="entry name" value="SecD_1st"/>
    <property type="match status" value="1"/>
</dbReference>
<evidence type="ECO:0000256" key="1">
    <source>
        <dbReference type="ARBA" id="ARBA00004651"/>
    </source>
</evidence>
<dbReference type="InterPro" id="IPR055344">
    <property type="entry name" value="SecD_SecF_C_bact"/>
</dbReference>
<dbReference type="InterPro" id="IPR048631">
    <property type="entry name" value="SecD_1st"/>
</dbReference>
<evidence type="ECO:0000256" key="8">
    <source>
        <dbReference type="ARBA" id="ARBA00023136"/>
    </source>
</evidence>
<dbReference type="NCBIfam" id="TIGR00916">
    <property type="entry name" value="2A0604s01"/>
    <property type="match status" value="1"/>
</dbReference>
<evidence type="ECO:0000256" key="4">
    <source>
        <dbReference type="ARBA" id="ARBA00022692"/>
    </source>
</evidence>
<dbReference type="NCBIfam" id="TIGR01129">
    <property type="entry name" value="secD"/>
    <property type="match status" value="1"/>
</dbReference>
<evidence type="ECO:0000256" key="5">
    <source>
        <dbReference type="ARBA" id="ARBA00022927"/>
    </source>
</evidence>
<feature type="transmembrane region" description="Helical" evidence="9">
    <location>
        <begin position="366"/>
        <end position="390"/>
    </location>
</feature>
<keyword evidence="14" id="KW-1185">Reference proteome</keyword>
<evidence type="ECO:0000256" key="6">
    <source>
        <dbReference type="ARBA" id="ARBA00022989"/>
    </source>
</evidence>
<evidence type="ECO:0000256" key="3">
    <source>
        <dbReference type="ARBA" id="ARBA00022475"/>
    </source>
</evidence>
<proteinExistence type="inferred from homology"/>
<dbReference type="InterPro" id="IPR005791">
    <property type="entry name" value="SecD"/>
</dbReference>
<evidence type="ECO:0000259" key="10">
    <source>
        <dbReference type="Pfam" id="PF02355"/>
    </source>
</evidence>
<dbReference type="Proteomes" id="UP001597362">
    <property type="component" value="Unassembled WGS sequence"/>
</dbReference>
<comment type="similarity">
    <text evidence="9">Belongs to the SecD/SecF family. SecD subfamily.</text>
</comment>